<dbReference type="EMBL" id="LSZW01000046">
    <property type="protein sequence ID" value="KXK66376.1"/>
    <property type="molecule type" value="Genomic_DNA"/>
</dbReference>
<evidence type="ECO:0000313" key="3">
    <source>
        <dbReference type="EMBL" id="KXK66376.1"/>
    </source>
</evidence>
<dbReference type="PROSITE" id="PS51257">
    <property type="entry name" value="PROKAR_LIPOPROTEIN"/>
    <property type="match status" value="1"/>
</dbReference>
<dbReference type="PANTHER" id="PTHR43649">
    <property type="entry name" value="ARABINOSE-BINDING PROTEIN-RELATED"/>
    <property type="match status" value="1"/>
</dbReference>
<dbReference type="SUPFAM" id="SSF53850">
    <property type="entry name" value="Periplasmic binding protein-like II"/>
    <property type="match status" value="1"/>
</dbReference>
<accession>A0A136Q734</accession>
<dbReference type="Gene3D" id="3.40.190.10">
    <property type="entry name" value="Periplasmic binding protein-like II"/>
    <property type="match status" value="2"/>
</dbReference>
<dbReference type="AlphaFoldDB" id="A0A136Q734"/>
<dbReference type="RefSeq" id="WP_066523046.1">
    <property type="nucleotide sequence ID" value="NZ_CABMOF010000012.1"/>
</dbReference>
<dbReference type="KEGG" id="cmiu:B1H56_14115"/>
<reference evidence="3 4" key="1">
    <citation type="submission" date="2016-02" db="EMBL/GenBank/DDBJ databases">
        <authorList>
            <person name="Wen L."/>
            <person name="He K."/>
            <person name="Yang H."/>
        </authorList>
    </citation>
    <scope>NUCLEOTIDE SEQUENCE [LARGE SCALE GENOMIC DNA]</scope>
    <source>
        <strain evidence="3 4">DSM 22607</strain>
    </source>
</reference>
<keyword evidence="2" id="KW-0732">Signal</keyword>
<proteinExistence type="predicted"/>
<evidence type="ECO:0000313" key="4">
    <source>
        <dbReference type="Proteomes" id="UP000070366"/>
    </source>
</evidence>
<feature type="compositionally biased region" description="Low complexity" evidence="1">
    <location>
        <begin position="30"/>
        <end position="49"/>
    </location>
</feature>
<organism evidence="3 4">
    <name type="scientific">Christensenella minuta</name>
    <dbReference type="NCBI Taxonomy" id="626937"/>
    <lineage>
        <taxon>Bacteria</taxon>
        <taxon>Bacillati</taxon>
        <taxon>Bacillota</taxon>
        <taxon>Clostridia</taxon>
        <taxon>Christensenellales</taxon>
        <taxon>Christensenellaceae</taxon>
        <taxon>Christensenella</taxon>
    </lineage>
</organism>
<evidence type="ECO:0000256" key="1">
    <source>
        <dbReference type="SAM" id="MobiDB-lite"/>
    </source>
</evidence>
<evidence type="ECO:0000256" key="2">
    <source>
        <dbReference type="SAM" id="SignalP"/>
    </source>
</evidence>
<dbReference type="Pfam" id="PF01547">
    <property type="entry name" value="SBP_bac_1"/>
    <property type="match status" value="1"/>
</dbReference>
<keyword evidence="4" id="KW-1185">Reference proteome</keyword>
<gene>
    <name evidence="3" type="ORF">HMPREF3293_00782</name>
</gene>
<feature type="chain" id="PRO_5038596585" evidence="2">
    <location>
        <begin position="22"/>
        <end position="460"/>
    </location>
</feature>
<dbReference type="STRING" id="626937.HMPREF3293_00782"/>
<dbReference type="PANTHER" id="PTHR43649:SF12">
    <property type="entry name" value="DIACETYLCHITOBIOSE BINDING PROTEIN DASA"/>
    <property type="match status" value="1"/>
</dbReference>
<name>A0A136Q734_9FIRM</name>
<dbReference type="InterPro" id="IPR050490">
    <property type="entry name" value="Bact_solute-bd_prot1"/>
</dbReference>
<comment type="caution">
    <text evidence="3">The sequence shown here is derived from an EMBL/GenBank/DDBJ whole genome shotgun (WGS) entry which is preliminary data.</text>
</comment>
<dbReference type="Proteomes" id="UP000070366">
    <property type="component" value="Unassembled WGS sequence"/>
</dbReference>
<feature type="signal peptide" evidence="2">
    <location>
        <begin position="1"/>
        <end position="21"/>
    </location>
</feature>
<protein>
    <submittedName>
        <fullName evidence="3">ABC transporter, solute-binding protein</fullName>
    </submittedName>
</protein>
<sequence length="460" mass="48678">MKKVIALVLVLVLVAACASCAGPGGTTAPSEASQSESGSAETGGAASGEAQGGEIVLKYWVTPAMANEADMQTPEDEWFIVQKIHEFEEANPGVKIDYTVITDDGSLPQMFKAAAMTNDCPDIINVWSGNTLFQLEDLVVDLTDLISQDTKDNMVGWDATTLAKDGQEKILAYPTSGNEINGFFYNKQILADCGLDYDKNPPADLDAFLNDLQAIKDKGYTPVYAADSGWSKGYLSVFAAYWQQISGKDRVVSDGSGETSFTDDEGFLQSFKIPAGMYANGLMNADYASVASADDKASFLIGDAAILAGGNGEASTIVEALGLENVGFIAPPSPADAQTKNAGIGGAGQALAISQTCENQDMAVKFLEFLASKEVHAELADHMGKLPLRTDVTAEELNIEAGPVYEQMYEAAQGYVFWVDNLLKPDVAAELMAMSAQVVIGQMTPEDLAKDLDGVAAAAE</sequence>
<dbReference type="OrthoDB" id="2636783at2"/>
<dbReference type="InterPro" id="IPR006059">
    <property type="entry name" value="SBP"/>
</dbReference>
<feature type="region of interest" description="Disordered" evidence="1">
    <location>
        <begin position="22"/>
        <end position="49"/>
    </location>
</feature>